<dbReference type="EMBL" id="CAMXCT020005101">
    <property type="protein sequence ID" value="CAL1164755.1"/>
    <property type="molecule type" value="Genomic_DNA"/>
</dbReference>
<feature type="region of interest" description="Disordered" evidence="2">
    <location>
        <begin position="326"/>
        <end position="393"/>
    </location>
</feature>
<feature type="compositionally biased region" description="Polar residues" evidence="2">
    <location>
        <begin position="381"/>
        <end position="393"/>
    </location>
</feature>
<evidence type="ECO:0000313" key="3">
    <source>
        <dbReference type="EMBL" id="CAI4011380.1"/>
    </source>
</evidence>
<feature type="compositionally biased region" description="Polar residues" evidence="2">
    <location>
        <begin position="173"/>
        <end position="192"/>
    </location>
</feature>
<feature type="coiled-coil region" evidence="1">
    <location>
        <begin position="102"/>
        <end position="171"/>
    </location>
</feature>
<evidence type="ECO:0000313" key="4">
    <source>
        <dbReference type="EMBL" id="CAL1164755.1"/>
    </source>
</evidence>
<organism evidence="3">
    <name type="scientific">Cladocopium goreaui</name>
    <dbReference type="NCBI Taxonomy" id="2562237"/>
    <lineage>
        <taxon>Eukaryota</taxon>
        <taxon>Sar</taxon>
        <taxon>Alveolata</taxon>
        <taxon>Dinophyceae</taxon>
        <taxon>Suessiales</taxon>
        <taxon>Symbiodiniaceae</taxon>
        <taxon>Cladocopium</taxon>
    </lineage>
</organism>
<evidence type="ECO:0000313" key="5">
    <source>
        <dbReference type="Proteomes" id="UP001152797"/>
    </source>
</evidence>
<reference evidence="3" key="1">
    <citation type="submission" date="2022-10" db="EMBL/GenBank/DDBJ databases">
        <authorList>
            <person name="Chen Y."/>
            <person name="Dougan E. K."/>
            <person name="Chan C."/>
            <person name="Rhodes N."/>
            <person name="Thang M."/>
        </authorList>
    </citation>
    <scope>NUCLEOTIDE SEQUENCE</scope>
</reference>
<accession>A0A9P1GF95</accession>
<protein>
    <submittedName>
        <fullName evidence="3">Uncharacterized protein</fullName>
    </submittedName>
</protein>
<name>A0A9P1GF95_9DINO</name>
<keyword evidence="5" id="KW-1185">Reference proteome</keyword>
<feature type="coiled-coil region" evidence="1">
    <location>
        <begin position="4"/>
        <end position="52"/>
    </location>
</feature>
<sequence length="393" mass="43417">MNLADELAEEVEQNFGSLRDLEEALAELADQNEQLEEDCRDLEAHCRDLERLGYPSPCPVEQLLVEVAAPPSSSTLAATPTPEATSTADKDFQADVDADARVQELLKAREKTFAAMAEMQERCSHQQNEMEKLLRERSKLHDDLMQSNQQLQESRQQVQELQAQVEQNELETLSHTTGDDASSVGESQQGSTANRKARKKRNMRGPGFRQAKCLDEGVEMPEAGHKARDPTEVLVRSLTSRAQASSLWYELIIFLLDKAGEEDLPRATAEGEVRRELQLMAYQIHERLKELGGSESAGMLESVLKTVGKATDQAFDSAVLYVDQKVSSPSSTVKDGDPDETLQSPARARQSVAESQESAATFKQTASEARARLQARRKQRSSVLSVATSKGDG</sequence>
<dbReference type="AlphaFoldDB" id="A0A9P1GF95"/>
<evidence type="ECO:0000256" key="2">
    <source>
        <dbReference type="SAM" id="MobiDB-lite"/>
    </source>
</evidence>
<proteinExistence type="predicted"/>
<reference evidence="4" key="2">
    <citation type="submission" date="2024-04" db="EMBL/GenBank/DDBJ databases">
        <authorList>
            <person name="Chen Y."/>
            <person name="Shah S."/>
            <person name="Dougan E. K."/>
            <person name="Thang M."/>
            <person name="Chan C."/>
        </authorList>
    </citation>
    <scope>NUCLEOTIDE SEQUENCE [LARGE SCALE GENOMIC DNA]</scope>
</reference>
<dbReference type="Proteomes" id="UP001152797">
    <property type="component" value="Unassembled WGS sequence"/>
</dbReference>
<dbReference type="EMBL" id="CAMXCT030005101">
    <property type="protein sequence ID" value="CAL4798692.1"/>
    <property type="molecule type" value="Genomic_DNA"/>
</dbReference>
<feature type="region of interest" description="Disordered" evidence="2">
    <location>
        <begin position="71"/>
        <end position="90"/>
    </location>
</feature>
<comment type="caution">
    <text evidence="3">The sequence shown here is derived from an EMBL/GenBank/DDBJ whole genome shotgun (WGS) entry which is preliminary data.</text>
</comment>
<feature type="compositionally biased region" description="Polar residues" evidence="2">
    <location>
        <begin position="352"/>
        <end position="367"/>
    </location>
</feature>
<keyword evidence="1" id="KW-0175">Coiled coil</keyword>
<dbReference type="OrthoDB" id="438444at2759"/>
<feature type="region of interest" description="Disordered" evidence="2">
    <location>
        <begin position="172"/>
        <end position="212"/>
    </location>
</feature>
<evidence type="ECO:0000256" key="1">
    <source>
        <dbReference type="SAM" id="Coils"/>
    </source>
</evidence>
<feature type="compositionally biased region" description="Low complexity" evidence="2">
    <location>
        <begin position="71"/>
        <end position="87"/>
    </location>
</feature>
<dbReference type="EMBL" id="CAMXCT010005101">
    <property type="protein sequence ID" value="CAI4011380.1"/>
    <property type="molecule type" value="Genomic_DNA"/>
</dbReference>
<gene>
    <name evidence="3" type="ORF">C1SCF055_LOCUS36551</name>
</gene>